<evidence type="ECO:0000313" key="2">
    <source>
        <dbReference type="EMBL" id="KEP51018.1"/>
    </source>
</evidence>
<keyword evidence="3" id="KW-1185">Reference proteome</keyword>
<dbReference type="EMBL" id="AZST01000200">
    <property type="protein sequence ID" value="KEP51018.1"/>
    <property type="molecule type" value="Genomic_DNA"/>
</dbReference>
<evidence type="ECO:0000256" key="1">
    <source>
        <dbReference type="SAM" id="SignalP"/>
    </source>
</evidence>
<organism evidence="2 3">
    <name type="scientific">Rhizoctonia solani 123E</name>
    <dbReference type="NCBI Taxonomy" id="1423351"/>
    <lineage>
        <taxon>Eukaryota</taxon>
        <taxon>Fungi</taxon>
        <taxon>Dikarya</taxon>
        <taxon>Basidiomycota</taxon>
        <taxon>Agaricomycotina</taxon>
        <taxon>Agaricomycetes</taxon>
        <taxon>Cantharellales</taxon>
        <taxon>Ceratobasidiaceae</taxon>
        <taxon>Rhizoctonia</taxon>
    </lineage>
</organism>
<dbReference type="Proteomes" id="UP000027456">
    <property type="component" value="Unassembled WGS sequence"/>
</dbReference>
<feature type="signal peptide" evidence="1">
    <location>
        <begin position="1"/>
        <end position="18"/>
    </location>
</feature>
<comment type="caution">
    <text evidence="2">The sequence shown here is derived from an EMBL/GenBank/DDBJ whole genome shotgun (WGS) entry which is preliminary data.</text>
</comment>
<dbReference type="OrthoDB" id="1859733at2759"/>
<sequence length="244" mass="26725">MHFFVFAAIASALILVLAAPTPYVCDVSHARLALPATQTISAPNDARPEYIALAIGTQNYTCTNMGTYRSDGAVSTLYDISCLYKSDPELFDDVQNAAYNILLKSEDNTPSLNAVEDVIGIHPYTLGEHYFIPQNGAIVPMFDFSHSQKGDNDSFMVGRQIAGIPSPKGPQNIDWLQLERTSGQLARYVFRVDTRGGQPPDTCNSLNEGQDITVPYTAKYCELVTSEFAHGAIANRLAKQGFYD</sequence>
<dbReference type="InterPro" id="IPR021851">
    <property type="entry name" value="DUF3455"/>
</dbReference>
<accession>A0A074S290</accession>
<protein>
    <submittedName>
        <fullName evidence="2">Putative malate dehydrogenase</fullName>
    </submittedName>
</protein>
<dbReference type="HOGENOM" id="CLU_067863_3_1_1"/>
<dbReference type="PANTHER" id="PTHR35567">
    <property type="entry name" value="MALATE DEHYDROGENASE (AFU_ORTHOLOGUE AFUA_2G13800)"/>
    <property type="match status" value="1"/>
</dbReference>
<proteinExistence type="predicted"/>
<keyword evidence="1" id="KW-0732">Signal</keyword>
<dbReference type="PANTHER" id="PTHR35567:SF1">
    <property type="entry name" value="CONSERVED FUNGAL PROTEIN (AFU_ORTHOLOGUE AFUA_1G14230)"/>
    <property type="match status" value="1"/>
</dbReference>
<feature type="chain" id="PRO_5001698473" evidence="1">
    <location>
        <begin position="19"/>
        <end position="244"/>
    </location>
</feature>
<name>A0A074S290_9AGAM</name>
<reference evidence="2 3" key="1">
    <citation type="submission" date="2013-12" db="EMBL/GenBank/DDBJ databases">
        <authorList>
            <person name="Cubeta M."/>
            <person name="Pakala S."/>
            <person name="Fedorova N."/>
            <person name="Thomas E."/>
            <person name="Dean R."/>
            <person name="Jabaji S."/>
            <person name="Neate S."/>
            <person name="Toda T."/>
            <person name="Tavantzis S."/>
            <person name="Vilgalys R."/>
            <person name="Bharathan N."/>
            <person name="Pakala S."/>
            <person name="Losada L.S."/>
            <person name="Zafar N."/>
            <person name="Nierman W."/>
        </authorList>
    </citation>
    <scope>NUCLEOTIDE SEQUENCE [LARGE SCALE GENOMIC DNA]</scope>
    <source>
        <strain evidence="2 3">123E</strain>
    </source>
</reference>
<dbReference type="Pfam" id="PF11937">
    <property type="entry name" value="DUF3455"/>
    <property type="match status" value="1"/>
</dbReference>
<evidence type="ECO:0000313" key="3">
    <source>
        <dbReference type="Proteomes" id="UP000027456"/>
    </source>
</evidence>
<dbReference type="AlphaFoldDB" id="A0A074S290"/>
<gene>
    <name evidence="2" type="ORF">V565_069110</name>
</gene>